<dbReference type="Proteomes" id="UP001335720">
    <property type="component" value="Chromosome"/>
</dbReference>
<name>A0AA48HX09_9FIRM</name>
<organism evidence="1">
    <name type="scientific">Candidatus Paraimprobicoccus trichonymphae</name>
    <dbReference type="NCBI Taxonomy" id="3033793"/>
    <lineage>
        <taxon>Bacteria</taxon>
        <taxon>Bacillati</taxon>
        <taxon>Bacillota</taxon>
        <taxon>Clostridia</taxon>
        <taxon>Candidatus Paraimprobicoccus</taxon>
    </lineage>
</organism>
<evidence type="ECO:0000313" key="1">
    <source>
        <dbReference type="EMBL" id="BED92971.1"/>
    </source>
</evidence>
<sequence length="70" mass="7505">MSYNTKNYHAQNGDWVVGGKVRIENGGIVEGMPQIANQPNTTTENLVADFNTLLTNLKTAGYMVADSSGS</sequence>
<protein>
    <submittedName>
        <fullName evidence="1">Head fiber protein</fullName>
    </submittedName>
</protein>
<dbReference type="AlphaFoldDB" id="A0AA48HX09"/>
<reference evidence="1" key="1">
    <citation type="journal article" date="2023" name="ISME J.">
        <title>Emergence of putative energy parasites within Clostridia revealed by genome analysis of a novel endosymbiotic clade.</title>
        <authorList>
            <person name="Takahashi K."/>
            <person name="Kuwahara H."/>
            <person name="Horikawa Y."/>
            <person name="Izawa K."/>
            <person name="Kato D."/>
            <person name="Inagaki T."/>
            <person name="Yuki M."/>
            <person name="Ohkuma M."/>
            <person name="Hongoh Y."/>
        </authorList>
    </citation>
    <scope>NUCLEOTIDE SEQUENCE</scope>
    <source>
        <strain evidence="1">RsTa-C01</strain>
    </source>
</reference>
<dbReference type="EMBL" id="AP027925">
    <property type="protein sequence ID" value="BED92971.1"/>
    <property type="molecule type" value="Genomic_DNA"/>
</dbReference>
<gene>
    <name evidence="1" type="ORF">RsTaC01_0907</name>
</gene>
<proteinExistence type="predicted"/>
<dbReference type="Gene3D" id="6.10.140.1630">
    <property type="match status" value="1"/>
</dbReference>
<dbReference type="KEGG" id="ptrh:RsTaC01_0907"/>
<accession>A0AA48HX09</accession>